<dbReference type="EMBL" id="JAPZBU010000007">
    <property type="protein sequence ID" value="KAJ5394730.1"/>
    <property type="molecule type" value="Genomic_DNA"/>
</dbReference>
<evidence type="ECO:0000313" key="2">
    <source>
        <dbReference type="Proteomes" id="UP001147747"/>
    </source>
</evidence>
<dbReference type="GeneID" id="81370134"/>
<organism evidence="1 2">
    <name type="scientific">Penicillium cosmopolitanum</name>
    <dbReference type="NCBI Taxonomy" id="1131564"/>
    <lineage>
        <taxon>Eukaryota</taxon>
        <taxon>Fungi</taxon>
        <taxon>Dikarya</taxon>
        <taxon>Ascomycota</taxon>
        <taxon>Pezizomycotina</taxon>
        <taxon>Eurotiomycetes</taxon>
        <taxon>Eurotiomycetidae</taxon>
        <taxon>Eurotiales</taxon>
        <taxon>Aspergillaceae</taxon>
        <taxon>Penicillium</taxon>
    </lineage>
</organism>
<reference evidence="1" key="2">
    <citation type="journal article" date="2023" name="IMA Fungus">
        <title>Comparative genomic study of the Penicillium genus elucidates a diverse pangenome and 15 lateral gene transfer events.</title>
        <authorList>
            <person name="Petersen C."/>
            <person name="Sorensen T."/>
            <person name="Nielsen M.R."/>
            <person name="Sondergaard T.E."/>
            <person name="Sorensen J.L."/>
            <person name="Fitzpatrick D.A."/>
            <person name="Frisvad J.C."/>
            <person name="Nielsen K.L."/>
        </authorList>
    </citation>
    <scope>NUCLEOTIDE SEQUENCE</scope>
    <source>
        <strain evidence="1">IBT 29677</strain>
    </source>
</reference>
<dbReference type="InterPro" id="IPR036188">
    <property type="entry name" value="FAD/NAD-bd_sf"/>
</dbReference>
<reference evidence="1" key="1">
    <citation type="submission" date="2022-12" db="EMBL/GenBank/DDBJ databases">
        <authorList>
            <person name="Petersen C."/>
        </authorList>
    </citation>
    <scope>NUCLEOTIDE SEQUENCE</scope>
    <source>
        <strain evidence="1">IBT 29677</strain>
    </source>
</reference>
<dbReference type="PANTHER" id="PTHR37417:SF2">
    <property type="entry name" value="67 KDA MYOSIN-CROSS-REACTIVE ANTIGEN FAMILY PROTEIN (AFU_ORTHOLOGUE AFUA_5G09970)"/>
    <property type="match status" value="1"/>
</dbReference>
<dbReference type="OrthoDB" id="545169at2759"/>
<dbReference type="Gene3D" id="3.50.50.60">
    <property type="entry name" value="FAD/NAD(P)-binding domain"/>
    <property type="match status" value="1"/>
</dbReference>
<dbReference type="AlphaFoldDB" id="A0A9X0B946"/>
<name>A0A9X0B946_9EURO</name>
<dbReference type="InterPro" id="IPR010354">
    <property type="entry name" value="Oleate_hydratase"/>
</dbReference>
<dbReference type="GO" id="GO:0071949">
    <property type="term" value="F:FAD binding"/>
    <property type="evidence" value="ECO:0007669"/>
    <property type="project" value="InterPro"/>
</dbReference>
<evidence type="ECO:0000313" key="1">
    <source>
        <dbReference type="EMBL" id="KAJ5394730.1"/>
    </source>
</evidence>
<dbReference type="RefSeq" id="XP_056488415.1">
    <property type="nucleotide sequence ID" value="XM_056631154.1"/>
</dbReference>
<protein>
    <submittedName>
        <fullName evidence="1">Uncharacterized protein</fullName>
    </submittedName>
</protein>
<accession>A0A9X0B946</accession>
<gene>
    <name evidence="1" type="ORF">N7509_006517</name>
</gene>
<dbReference type="GO" id="GO:0050151">
    <property type="term" value="F:oleate hydratase activity"/>
    <property type="evidence" value="ECO:0007669"/>
    <property type="project" value="InterPro"/>
</dbReference>
<dbReference type="PANTHER" id="PTHR37417">
    <property type="entry name" value="67 KDA MYOSIN-CROSS-REACTIVE ANTIGEN FAMILY PROTEIN (AFU_ORTHOLOGUE AFUA_5G09970)"/>
    <property type="match status" value="1"/>
</dbReference>
<sequence>MAHQHNAALVQGRCMPNKVDAWILGSSIASLAAAVHLISDANVPPSQIHILESQSIPGDGITSIGDPLNGYDHRPGCLPSFNDICLGKLLALVPSACGSGRTVKEDIEKLHDDEGCQDVPITHILAQEDDGPKRMETGKLGLGLKDRNEIDDAHVAIRGKVDQKAN</sequence>
<dbReference type="Pfam" id="PF06100">
    <property type="entry name" value="MCRA"/>
    <property type="match status" value="1"/>
</dbReference>
<dbReference type="GO" id="GO:0006631">
    <property type="term" value="P:fatty acid metabolic process"/>
    <property type="evidence" value="ECO:0007669"/>
    <property type="project" value="InterPro"/>
</dbReference>
<keyword evidence="2" id="KW-1185">Reference proteome</keyword>
<comment type="caution">
    <text evidence="1">The sequence shown here is derived from an EMBL/GenBank/DDBJ whole genome shotgun (WGS) entry which is preliminary data.</text>
</comment>
<dbReference type="Proteomes" id="UP001147747">
    <property type="component" value="Unassembled WGS sequence"/>
</dbReference>
<proteinExistence type="predicted"/>